<proteinExistence type="predicted"/>
<dbReference type="PANTHER" id="PTHR45749">
    <property type="match status" value="1"/>
</dbReference>
<sequence>MSRWKSSLLWYETASINYGLYRPNCDYKTLNVQGKFRSFKESWYSDFAWLEYRAIKYSGFSYSCRLFCQQKSGNGKVSLMTEGMANWKKALEKFRKHEKSEMNLKSMQFLTLGNTVADKLSSVRSIQGQENSIGKYFVSGKQCLALRRHNESASSATKGHFLNLLSS</sequence>
<dbReference type="EMBL" id="OE009575">
    <property type="protein sequence ID" value="CAD7463880.1"/>
    <property type="molecule type" value="Genomic_DNA"/>
</dbReference>
<accession>A0A7R9ISX0</accession>
<dbReference type="AlphaFoldDB" id="A0A7R9ISX0"/>
<evidence type="ECO:0008006" key="2">
    <source>
        <dbReference type="Google" id="ProtNLM"/>
    </source>
</evidence>
<organism evidence="1">
    <name type="scientific">Timema tahoe</name>
    <dbReference type="NCBI Taxonomy" id="61484"/>
    <lineage>
        <taxon>Eukaryota</taxon>
        <taxon>Metazoa</taxon>
        <taxon>Ecdysozoa</taxon>
        <taxon>Arthropoda</taxon>
        <taxon>Hexapoda</taxon>
        <taxon>Insecta</taxon>
        <taxon>Pterygota</taxon>
        <taxon>Neoptera</taxon>
        <taxon>Polyneoptera</taxon>
        <taxon>Phasmatodea</taxon>
        <taxon>Timematodea</taxon>
        <taxon>Timematoidea</taxon>
        <taxon>Timematidae</taxon>
        <taxon>Timema</taxon>
    </lineage>
</organism>
<gene>
    <name evidence="1" type="ORF">TTEB3V08_LOCUS11760</name>
</gene>
<name>A0A7R9ISX0_9NEOP</name>
<dbReference type="PANTHER" id="PTHR45749:SF21">
    <property type="entry name" value="DUF4371 DOMAIN-CONTAINING PROTEIN"/>
    <property type="match status" value="1"/>
</dbReference>
<protein>
    <recommendedName>
        <fullName evidence="2">TTF-type domain-containing protein</fullName>
    </recommendedName>
</protein>
<reference evidence="1" key="1">
    <citation type="submission" date="2020-11" db="EMBL/GenBank/DDBJ databases">
        <authorList>
            <person name="Tran Van P."/>
        </authorList>
    </citation>
    <scope>NUCLEOTIDE SEQUENCE</scope>
</reference>
<evidence type="ECO:0000313" key="1">
    <source>
        <dbReference type="EMBL" id="CAD7463880.1"/>
    </source>
</evidence>